<gene>
    <name evidence="1" type="ORF">Mucpa_5643</name>
</gene>
<dbReference type="AlphaFoldDB" id="H1Y177"/>
<dbReference type="HOGENOM" id="CLU_803680_0_0_10"/>
<dbReference type="OrthoDB" id="9798761at2"/>
<evidence type="ECO:0000313" key="2">
    <source>
        <dbReference type="Proteomes" id="UP000002774"/>
    </source>
</evidence>
<protein>
    <submittedName>
        <fullName evidence="1">Uncharacterized protein</fullName>
    </submittedName>
</protein>
<dbReference type="Proteomes" id="UP000002774">
    <property type="component" value="Chromosome"/>
</dbReference>
<dbReference type="STRING" id="714943.Mucpa_5643"/>
<proteinExistence type="predicted"/>
<dbReference type="RefSeq" id="WP_008511044.1">
    <property type="nucleotide sequence ID" value="NZ_CM001403.1"/>
</dbReference>
<sequence>MYNSAKEYADLIKTEEYEYSAEPDDLEERKAMLRAQYAEQIKLIRYDLDAEFTPTRTKYQHILDMHKVMFCASLPEDIQAEFAAQFHYTTADNRRMYARIKRSPDQRFYALFISSSLITILHKLGKLELAVHYPGRVVSCSRYPDEKVTRLQLIEMLAETYAHFRLTKLPLGPLIILEENLDFQHYLTLTTQEKLLAYHEIAHFLNGDLEPDANQQKLSVDYPNLSYQREHYADLVGFALLLREEKYYGEVSEQDRKRILLALIGLFKVQYDLQGPETKDYPHPFNRLLIIIECFYGKSTAGTIGDAIENDRFHVLDVQKLAIENLKEEKYEAYIDQQLKLRFQS</sequence>
<accession>H1Y177</accession>
<keyword evidence="2" id="KW-1185">Reference proteome</keyword>
<dbReference type="EMBL" id="CM001403">
    <property type="protein sequence ID" value="EHQ29712.1"/>
    <property type="molecule type" value="Genomic_DNA"/>
</dbReference>
<name>H1Y177_9SPHI</name>
<evidence type="ECO:0000313" key="1">
    <source>
        <dbReference type="EMBL" id="EHQ29712.1"/>
    </source>
</evidence>
<reference evidence="1" key="1">
    <citation type="submission" date="2011-09" db="EMBL/GenBank/DDBJ databases">
        <title>The permanent draft genome of Mucilaginibacter paludis DSM 18603.</title>
        <authorList>
            <consortium name="US DOE Joint Genome Institute (JGI-PGF)"/>
            <person name="Lucas S."/>
            <person name="Han J."/>
            <person name="Lapidus A."/>
            <person name="Bruce D."/>
            <person name="Goodwin L."/>
            <person name="Pitluck S."/>
            <person name="Peters L."/>
            <person name="Kyrpides N."/>
            <person name="Mavromatis K."/>
            <person name="Ivanova N."/>
            <person name="Mikhailova N."/>
            <person name="Held B."/>
            <person name="Detter J.C."/>
            <person name="Tapia R."/>
            <person name="Han C."/>
            <person name="Land M."/>
            <person name="Hauser L."/>
            <person name="Markowitz V."/>
            <person name="Cheng J.-F."/>
            <person name="Hugenholtz P."/>
            <person name="Woyke T."/>
            <person name="Wu D."/>
            <person name="Tindall B."/>
            <person name="Brambilla E."/>
            <person name="Klenk H.-P."/>
            <person name="Eisen J.A."/>
        </authorList>
    </citation>
    <scope>NUCLEOTIDE SEQUENCE [LARGE SCALE GENOMIC DNA]</scope>
    <source>
        <strain evidence="1">DSM 18603</strain>
    </source>
</reference>
<organism evidence="1 2">
    <name type="scientific">Mucilaginibacter paludis DSM 18603</name>
    <dbReference type="NCBI Taxonomy" id="714943"/>
    <lineage>
        <taxon>Bacteria</taxon>
        <taxon>Pseudomonadati</taxon>
        <taxon>Bacteroidota</taxon>
        <taxon>Sphingobacteriia</taxon>
        <taxon>Sphingobacteriales</taxon>
        <taxon>Sphingobacteriaceae</taxon>
        <taxon>Mucilaginibacter</taxon>
    </lineage>
</organism>